<dbReference type="RefSeq" id="WP_151004053.1">
    <property type="nucleotide sequence ID" value="NZ_BPQY01000764.1"/>
</dbReference>
<evidence type="ECO:0000313" key="1">
    <source>
        <dbReference type="EMBL" id="KAB1073846.1"/>
    </source>
</evidence>
<protein>
    <submittedName>
        <fullName evidence="1">Uncharacterized protein</fullName>
    </submittedName>
</protein>
<dbReference type="Proteomes" id="UP000474159">
    <property type="component" value="Unassembled WGS sequence"/>
</dbReference>
<evidence type="ECO:0000313" key="2">
    <source>
        <dbReference type="Proteomes" id="UP000474159"/>
    </source>
</evidence>
<gene>
    <name evidence="1" type="ORF">F6X53_26630</name>
</gene>
<keyword evidence="2" id="KW-1185">Reference proteome</keyword>
<comment type="caution">
    <text evidence="1">The sequence shown here is derived from an EMBL/GenBank/DDBJ whole genome shotgun (WGS) entry which is preliminary data.</text>
</comment>
<reference evidence="1 2" key="1">
    <citation type="submission" date="2019-09" db="EMBL/GenBank/DDBJ databases">
        <title>YIM 48816 draft genome.</title>
        <authorList>
            <person name="Jiang L."/>
        </authorList>
    </citation>
    <scope>NUCLEOTIDE SEQUENCE [LARGE SCALE GENOMIC DNA]</scope>
    <source>
        <strain evidence="1 2">YIM 48816</strain>
    </source>
</reference>
<organism evidence="1 2">
    <name type="scientific">Methylobacterium soli</name>
    <dbReference type="NCBI Taxonomy" id="553447"/>
    <lineage>
        <taxon>Bacteria</taxon>
        <taxon>Pseudomonadati</taxon>
        <taxon>Pseudomonadota</taxon>
        <taxon>Alphaproteobacteria</taxon>
        <taxon>Hyphomicrobiales</taxon>
        <taxon>Methylobacteriaceae</taxon>
        <taxon>Methylobacterium</taxon>
    </lineage>
</organism>
<dbReference type="AlphaFoldDB" id="A0A6L3SXV6"/>
<dbReference type="EMBL" id="VZZK01000040">
    <property type="protein sequence ID" value="KAB1073846.1"/>
    <property type="molecule type" value="Genomic_DNA"/>
</dbReference>
<accession>A0A6L3SXV6</accession>
<proteinExistence type="predicted"/>
<name>A0A6L3SXV6_9HYPH</name>
<sequence>MSDRQPASFPSSPTKLYEDVKSNLLTKKEMAELIGEDAADLWYRHQTLKLKLLRLACESTGDSPESTERNTLLKEVAEYIELAELYENLPI</sequence>